<proteinExistence type="predicted"/>
<keyword evidence="5" id="KW-1185">Reference proteome</keyword>
<dbReference type="GO" id="GO:0005634">
    <property type="term" value="C:nucleus"/>
    <property type="evidence" value="ECO:0007669"/>
    <property type="project" value="UniProtKB-SubCell"/>
</dbReference>
<keyword evidence="2" id="KW-0539">Nucleus</keyword>
<evidence type="ECO:0000313" key="5">
    <source>
        <dbReference type="Proteomes" id="UP001432027"/>
    </source>
</evidence>
<evidence type="ECO:0000256" key="1">
    <source>
        <dbReference type="ARBA" id="ARBA00004123"/>
    </source>
</evidence>
<organism evidence="4 5">
    <name type="scientific">Pristionchus entomophagus</name>
    <dbReference type="NCBI Taxonomy" id="358040"/>
    <lineage>
        <taxon>Eukaryota</taxon>
        <taxon>Metazoa</taxon>
        <taxon>Ecdysozoa</taxon>
        <taxon>Nematoda</taxon>
        <taxon>Chromadorea</taxon>
        <taxon>Rhabditida</taxon>
        <taxon>Rhabditina</taxon>
        <taxon>Diplogasteromorpha</taxon>
        <taxon>Diplogasteroidea</taxon>
        <taxon>Neodiplogasteridae</taxon>
        <taxon>Pristionchus</taxon>
    </lineage>
</organism>
<dbReference type="Gene3D" id="2.130.10.10">
    <property type="entry name" value="YVTN repeat-like/Quinoprotein amine dehydrogenase"/>
    <property type="match status" value="1"/>
</dbReference>
<reference evidence="4" key="1">
    <citation type="submission" date="2023-10" db="EMBL/GenBank/DDBJ databases">
        <title>Genome assembly of Pristionchus species.</title>
        <authorList>
            <person name="Yoshida K."/>
            <person name="Sommer R.J."/>
        </authorList>
    </citation>
    <scope>NUCLEOTIDE SEQUENCE</scope>
    <source>
        <strain evidence="4">RS0144</strain>
    </source>
</reference>
<comment type="caution">
    <text evidence="4">The sequence shown here is derived from an EMBL/GenBank/DDBJ whole genome shotgun (WGS) entry which is preliminary data.</text>
</comment>
<feature type="non-terminal residue" evidence="4">
    <location>
        <position position="186"/>
    </location>
</feature>
<dbReference type="PANTHER" id="PTHR13129">
    <property type="entry name" value="VPRBP PROTEIN-RELATED"/>
    <property type="match status" value="1"/>
</dbReference>
<dbReference type="InterPro" id="IPR015943">
    <property type="entry name" value="WD40/YVTN_repeat-like_dom_sf"/>
</dbReference>
<feature type="region of interest" description="Disordered" evidence="3">
    <location>
        <begin position="133"/>
        <end position="186"/>
    </location>
</feature>
<sequence>MNQNNGGCFHPHGNELIINTEVWDMRSFRLLHSVPALDQCKLIFNATGNIILAGEFAPQDNSYKTRFARRLRTLCCSDYSVFSTLDVRRRLLNFCFSHQDTELAVVEVVKSFRSVGEADKTRLRMFEVGKVCMPEDGEEGGEQDEPESDDGGDSGTDSDSDEDSEDSESEDGSSEGALDLVSGGGG</sequence>
<dbReference type="Proteomes" id="UP001432027">
    <property type="component" value="Unassembled WGS sequence"/>
</dbReference>
<feature type="compositionally biased region" description="Acidic residues" evidence="3">
    <location>
        <begin position="135"/>
        <end position="173"/>
    </location>
</feature>
<dbReference type="AlphaFoldDB" id="A0AAV5TRB7"/>
<gene>
    <name evidence="4" type="ORF">PENTCL1PPCAC_18897</name>
</gene>
<name>A0AAV5TRB7_9BILA</name>
<dbReference type="EMBL" id="BTSX01000004">
    <property type="protein sequence ID" value="GMS96722.1"/>
    <property type="molecule type" value="Genomic_DNA"/>
</dbReference>
<dbReference type="GO" id="GO:0080008">
    <property type="term" value="C:Cul4-RING E3 ubiquitin ligase complex"/>
    <property type="evidence" value="ECO:0007669"/>
    <property type="project" value="TreeGrafter"/>
</dbReference>
<dbReference type="InterPro" id="IPR033270">
    <property type="entry name" value="VPRBP/DCAF1"/>
</dbReference>
<evidence type="ECO:0000256" key="2">
    <source>
        <dbReference type="ARBA" id="ARBA00023242"/>
    </source>
</evidence>
<dbReference type="GO" id="GO:0016567">
    <property type="term" value="P:protein ubiquitination"/>
    <property type="evidence" value="ECO:0007669"/>
    <property type="project" value="InterPro"/>
</dbReference>
<accession>A0AAV5TRB7</accession>
<evidence type="ECO:0000313" key="4">
    <source>
        <dbReference type="EMBL" id="GMS96722.1"/>
    </source>
</evidence>
<protein>
    <submittedName>
        <fullName evidence="4">Uncharacterized protein</fullName>
    </submittedName>
</protein>
<comment type="subcellular location">
    <subcellularLocation>
        <location evidence="1">Nucleus</location>
    </subcellularLocation>
</comment>
<evidence type="ECO:0000256" key="3">
    <source>
        <dbReference type="SAM" id="MobiDB-lite"/>
    </source>
</evidence>
<dbReference type="PANTHER" id="PTHR13129:SF4">
    <property type="entry name" value="DDB1- AND CUL4-ASSOCIATED FACTOR 1"/>
    <property type="match status" value="1"/>
</dbReference>